<feature type="domain" description="Tyr recombinase" evidence="4">
    <location>
        <begin position="195"/>
        <end position="409"/>
    </location>
</feature>
<dbReference type="InterPro" id="IPR058717">
    <property type="entry name" value="Phage_L5_Integrase_N"/>
</dbReference>
<accession>A0A172QRY3</accession>
<dbReference type="AlphaFoldDB" id="A0A172QRY3"/>
<dbReference type="EMBL" id="CP015622">
    <property type="protein sequence ID" value="ANE03447.1"/>
    <property type="molecule type" value="Genomic_DNA"/>
</dbReference>
<evidence type="ECO:0000256" key="1">
    <source>
        <dbReference type="ARBA" id="ARBA00008857"/>
    </source>
</evidence>
<dbReference type="OrthoDB" id="1822491at2"/>
<dbReference type="Pfam" id="PF26003">
    <property type="entry name" value="Integrase_N_phage"/>
    <property type="match status" value="1"/>
</dbReference>
<sequence length="419" mass="47583">MAGKRRTRRAFGTVRAKGKRFYAEYTGPDGAQHTPGHSFASRTDADGWLATERRLIDLETWSPPAVRKDKAEQDTTTVGQWLEQYHVNLEHRPKPPRLSTMQNYRRVTTNRITNPLSPGDVMLDITRLASLPLVKLTKGDVYRWWDGVQRAYPDAHTINQQAFKRLRAACEEATRREMIPTNPVDVPEAGKRVQTKEKYLPEDGELHAILEAMPAQYRVLTSLMLFHGLRIGEALALEQRHVQVEYLPAPWMPRVVVRVEQNAQRLGGDDGRTFMFIQPPKSDAGYREVPIMASHVPLFLKHRALHLPGAPTLVETWQGARRVSLLTATRTGGLMMDTSYRSVLNRAKERAGVSMEIDPHCGRNWLITRLAEQGAHLKEIGRLLGQEDVATILDVYMKVRTGRTATLMEKVNSTLEFKK</sequence>
<dbReference type="KEGG" id="ccjz:ccrud_03915"/>
<comment type="similarity">
    <text evidence="1">Belongs to the 'phage' integrase family.</text>
</comment>
<evidence type="ECO:0000313" key="5">
    <source>
        <dbReference type="EMBL" id="ANE03447.1"/>
    </source>
</evidence>
<dbReference type="Proteomes" id="UP000076929">
    <property type="component" value="Chromosome"/>
</dbReference>
<evidence type="ECO:0000256" key="3">
    <source>
        <dbReference type="ARBA" id="ARBA00023172"/>
    </source>
</evidence>
<dbReference type="Pfam" id="PF00589">
    <property type="entry name" value="Phage_integrase"/>
    <property type="match status" value="1"/>
</dbReference>
<reference evidence="5 6" key="1">
    <citation type="submission" date="2016-05" db="EMBL/GenBank/DDBJ databases">
        <title>Complete genome sequence of Corynebacterium crudilactis, a new Corynebacterium species isolated from raw cow's milk.</title>
        <authorList>
            <person name="Christian R."/>
            <person name="Zimmermann J."/>
            <person name="Lipski A."/>
            <person name="Kalinowski J."/>
        </authorList>
    </citation>
    <scope>NUCLEOTIDE SEQUENCE [LARGE SCALE GENOMIC DNA]</scope>
    <source>
        <strain evidence="5 6">JZ16</strain>
    </source>
</reference>
<proteinExistence type="inferred from homology"/>
<dbReference type="Gene3D" id="1.10.443.10">
    <property type="entry name" value="Intergrase catalytic core"/>
    <property type="match status" value="1"/>
</dbReference>
<protein>
    <submittedName>
        <fullName evidence="5">Integrase</fullName>
    </submittedName>
</protein>
<gene>
    <name evidence="5" type="ORF">ccrud_03915</name>
</gene>
<evidence type="ECO:0000256" key="2">
    <source>
        <dbReference type="ARBA" id="ARBA00023125"/>
    </source>
</evidence>
<dbReference type="RefSeq" id="WP_066564951.1">
    <property type="nucleotide sequence ID" value="NZ_CP015622.1"/>
</dbReference>
<dbReference type="PROSITE" id="PS51898">
    <property type="entry name" value="TYR_RECOMBINASE"/>
    <property type="match status" value="1"/>
</dbReference>
<dbReference type="Gene3D" id="1.10.150.130">
    <property type="match status" value="1"/>
</dbReference>
<evidence type="ECO:0000313" key="6">
    <source>
        <dbReference type="Proteomes" id="UP000076929"/>
    </source>
</evidence>
<dbReference type="InterPro" id="IPR013762">
    <property type="entry name" value="Integrase-like_cat_sf"/>
</dbReference>
<keyword evidence="6" id="KW-1185">Reference proteome</keyword>
<dbReference type="InterPro" id="IPR002104">
    <property type="entry name" value="Integrase_catalytic"/>
</dbReference>
<dbReference type="GO" id="GO:0006310">
    <property type="term" value="P:DNA recombination"/>
    <property type="evidence" value="ECO:0007669"/>
    <property type="project" value="UniProtKB-KW"/>
</dbReference>
<name>A0A172QRY3_9CORY</name>
<dbReference type="InterPro" id="IPR050090">
    <property type="entry name" value="Tyrosine_recombinase_XerCD"/>
</dbReference>
<organism evidence="5 6">
    <name type="scientific">Corynebacterium crudilactis</name>
    <dbReference type="NCBI Taxonomy" id="1652495"/>
    <lineage>
        <taxon>Bacteria</taxon>
        <taxon>Bacillati</taxon>
        <taxon>Actinomycetota</taxon>
        <taxon>Actinomycetes</taxon>
        <taxon>Mycobacteriales</taxon>
        <taxon>Corynebacteriaceae</taxon>
        <taxon>Corynebacterium</taxon>
    </lineage>
</organism>
<dbReference type="InterPro" id="IPR011010">
    <property type="entry name" value="DNA_brk_join_enz"/>
</dbReference>
<evidence type="ECO:0000259" key="4">
    <source>
        <dbReference type="PROSITE" id="PS51898"/>
    </source>
</evidence>
<dbReference type="GO" id="GO:0003677">
    <property type="term" value="F:DNA binding"/>
    <property type="evidence" value="ECO:0007669"/>
    <property type="project" value="UniProtKB-KW"/>
</dbReference>
<dbReference type="GO" id="GO:0015074">
    <property type="term" value="P:DNA integration"/>
    <property type="evidence" value="ECO:0007669"/>
    <property type="project" value="InterPro"/>
</dbReference>
<dbReference type="InterPro" id="IPR010998">
    <property type="entry name" value="Integrase_recombinase_N"/>
</dbReference>
<dbReference type="PANTHER" id="PTHR30349">
    <property type="entry name" value="PHAGE INTEGRASE-RELATED"/>
    <property type="match status" value="1"/>
</dbReference>
<dbReference type="PANTHER" id="PTHR30349:SF41">
    <property type="entry name" value="INTEGRASE_RECOMBINASE PROTEIN MJ0367-RELATED"/>
    <property type="match status" value="1"/>
</dbReference>
<keyword evidence="3" id="KW-0233">DNA recombination</keyword>
<dbReference type="SUPFAM" id="SSF56349">
    <property type="entry name" value="DNA breaking-rejoining enzymes"/>
    <property type="match status" value="1"/>
</dbReference>
<keyword evidence="2" id="KW-0238">DNA-binding</keyword>